<dbReference type="EMBL" id="KL648307">
    <property type="protein sequence ID" value="KEY71377.1"/>
    <property type="molecule type" value="Genomic_DNA"/>
</dbReference>
<proteinExistence type="predicted"/>
<dbReference type="HOGENOM" id="CLU_943898_0_0_1"/>
<keyword evidence="1" id="KW-0175">Coiled coil</keyword>
<gene>
    <name evidence="2" type="ORF">S7711_09778</name>
</gene>
<accession>A0A084B1E8</accession>
<reference evidence="2 3" key="1">
    <citation type="journal article" date="2014" name="BMC Genomics">
        <title>Comparative genome sequencing reveals chemotype-specific gene clusters in the toxigenic black mold Stachybotrys.</title>
        <authorList>
            <person name="Semeiks J."/>
            <person name="Borek D."/>
            <person name="Otwinowski Z."/>
            <person name="Grishin N.V."/>
        </authorList>
    </citation>
    <scope>NUCLEOTIDE SEQUENCE [LARGE SCALE GENOMIC DNA]</scope>
    <source>
        <strain evidence="3">CBS 109288 / IBT 7711</strain>
    </source>
</reference>
<sequence length="295" mass="33155">MSNQDLARLEREIEKLRQEKEAAQAREKADEISVYATATKEEEYQGRTIPANADGTFLWVALSFPRGLGPLYGRMLKQISPSKDAQLCKGILAIASVVYRPLTLEELEALVKGLGDLSREEVEEVIGSCGSFLTLQNSLISFVHQSAKDYLLNEASTEILPFGIAHQHRMVFSRSLELLCETLTRDIYGLQAPGHPIDQVSTPKPDPLAPIGYSCVFWADHLNDSALRTKLSDKKWGDDSSLLSFFKQKYLQWLEALSLLHCIPVGVKAVEKLQVFLVSTFAPWVERFNEKNERN</sequence>
<dbReference type="AlphaFoldDB" id="A0A084B1E8"/>
<name>A0A084B1E8_STACB</name>
<dbReference type="Proteomes" id="UP000028045">
    <property type="component" value="Unassembled WGS sequence"/>
</dbReference>
<feature type="coiled-coil region" evidence="1">
    <location>
        <begin position="6"/>
        <end position="33"/>
    </location>
</feature>
<protein>
    <submittedName>
        <fullName evidence="2">Uncharacterized protein</fullName>
    </submittedName>
</protein>
<dbReference type="OrthoDB" id="538223at2759"/>
<keyword evidence="3" id="KW-1185">Reference proteome</keyword>
<evidence type="ECO:0000256" key="1">
    <source>
        <dbReference type="SAM" id="Coils"/>
    </source>
</evidence>
<evidence type="ECO:0000313" key="2">
    <source>
        <dbReference type="EMBL" id="KEY71377.1"/>
    </source>
</evidence>
<dbReference type="PANTHER" id="PTHR10039">
    <property type="entry name" value="AMELOGENIN"/>
    <property type="match status" value="1"/>
</dbReference>
<evidence type="ECO:0000313" key="3">
    <source>
        <dbReference type="Proteomes" id="UP000028045"/>
    </source>
</evidence>
<organism evidence="2 3">
    <name type="scientific">Stachybotrys chartarum (strain CBS 109288 / IBT 7711)</name>
    <name type="common">Toxic black mold</name>
    <name type="synonym">Stilbospora chartarum</name>
    <dbReference type="NCBI Taxonomy" id="1280523"/>
    <lineage>
        <taxon>Eukaryota</taxon>
        <taxon>Fungi</taxon>
        <taxon>Dikarya</taxon>
        <taxon>Ascomycota</taxon>
        <taxon>Pezizomycotina</taxon>
        <taxon>Sordariomycetes</taxon>
        <taxon>Hypocreomycetidae</taxon>
        <taxon>Hypocreales</taxon>
        <taxon>Stachybotryaceae</taxon>
        <taxon>Stachybotrys</taxon>
    </lineage>
</organism>